<feature type="domain" description="Calcineurin-like phosphoesterase" evidence="4">
    <location>
        <begin position="141"/>
        <end position="330"/>
    </location>
</feature>
<keyword evidence="1" id="KW-0732">Signal</keyword>
<accession>A0AAF1BRL0</accession>
<dbReference type="InterPro" id="IPR004843">
    <property type="entry name" value="Calcineurin-like_PHP"/>
</dbReference>
<keyword evidence="3" id="KW-1133">Transmembrane helix</keyword>
<dbReference type="GO" id="GO:0046872">
    <property type="term" value="F:metal ion binding"/>
    <property type="evidence" value="ECO:0007669"/>
    <property type="project" value="InterPro"/>
</dbReference>
<proteinExistence type="predicted"/>
<dbReference type="AlphaFoldDB" id="A0AAF1BRL0"/>
<name>A0AAF1BRL0_9CORY</name>
<dbReference type="EC" id="3.1.-.-" evidence="6"/>
<dbReference type="GO" id="GO:0003993">
    <property type="term" value="F:acid phosphatase activity"/>
    <property type="evidence" value="ECO:0007669"/>
    <property type="project" value="InterPro"/>
</dbReference>
<gene>
    <name evidence="6" type="ORF">CYJ47_11675</name>
</gene>
<dbReference type="KEGG" id="cpyr:CYJ47_11675"/>
<evidence type="ECO:0000259" key="4">
    <source>
        <dbReference type="Pfam" id="PF00149"/>
    </source>
</evidence>
<feature type="transmembrane region" description="Helical" evidence="3">
    <location>
        <begin position="499"/>
        <end position="520"/>
    </location>
</feature>
<dbReference type="InterPro" id="IPR029052">
    <property type="entry name" value="Metallo-depent_PP-like"/>
</dbReference>
<dbReference type="RefSeq" id="WP_101678558.1">
    <property type="nucleotide sequence ID" value="NZ_CAMIHY010000003.1"/>
</dbReference>
<feature type="compositionally biased region" description="Low complexity" evidence="2">
    <location>
        <begin position="447"/>
        <end position="487"/>
    </location>
</feature>
<evidence type="ECO:0000256" key="2">
    <source>
        <dbReference type="SAM" id="MobiDB-lite"/>
    </source>
</evidence>
<dbReference type="PANTHER" id="PTHR45867:SF3">
    <property type="entry name" value="ACID PHOSPHATASE TYPE 7"/>
    <property type="match status" value="1"/>
</dbReference>
<feature type="region of interest" description="Disordered" evidence="2">
    <location>
        <begin position="446"/>
        <end position="495"/>
    </location>
</feature>
<reference evidence="6" key="1">
    <citation type="submission" date="2017-12" db="EMBL/GenBank/DDBJ databases">
        <authorList>
            <person name="Thomas-White K."/>
            <person name="Wolfe A.J."/>
        </authorList>
    </citation>
    <scope>NUCLEOTIDE SEQUENCE</scope>
    <source>
        <strain evidence="6">UMB0763</strain>
    </source>
</reference>
<dbReference type="SUPFAM" id="SSF49363">
    <property type="entry name" value="Purple acid phosphatase, N-terminal domain"/>
    <property type="match status" value="1"/>
</dbReference>
<evidence type="ECO:0000259" key="5">
    <source>
        <dbReference type="Pfam" id="PF16656"/>
    </source>
</evidence>
<keyword evidence="6" id="KW-0378">Hydrolase</keyword>
<dbReference type="Pfam" id="PF00149">
    <property type="entry name" value="Metallophos"/>
    <property type="match status" value="1"/>
</dbReference>
<dbReference type="Pfam" id="PF16656">
    <property type="entry name" value="Pur_ac_phosph_N"/>
    <property type="match status" value="1"/>
</dbReference>
<dbReference type="Proteomes" id="UP000234560">
    <property type="component" value="Chromosome"/>
</dbReference>
<evidence type="ECO:0000313" key="6">
    <source>
        <dbReference type="EMBL" id="WOT01893.1"/>
    </source>
</evidence>
<evidence type="ECO:0000313" key="7">
    <source>
        <dbReference type="Proteomes" id="UP000234560"/>
    </source>
</evidence>
<dbReference type="Gene3D" id="2.60.40.380">
    <property type="entry name" value="Purple acid phosphatase-like, N-terminal"/>
    <property type="match status" value="1"/>
</dbReference>
<evidence type="ECO:0000256" key="3">
    <source>
        <dbReference type="SAM" id="Phobius"/>
    </source>
</evidence>
<keyword evidence="3" id="KW-0472">Membrane</keyword>
<protein>
    <submittedName>
        <fullName evidence="6">Metallophosphoesterase family protein</fullName>
        <ecNumber evidence="6">3.1.-.-</ecNumber>
    </submittedName>
</protein>
<dbReference type="InterPro" id="IPR008963">
    <property type="entry name" value="Purple_acid_Pase-like_N"/>
</dbReference>
<dbReference type="SUPFAM" id="SSF56300">
    <property type="entry name" value="Metallo-dependent phosphatases"/>
    <property type="match status" value="1"/>
</dbReference>
<dbReference type="Gene3D" id="3.60.21.10">
    <property type="match status" value="1"/>
</dbReference>
<evidence type="ECO:0000256" key="1">
    <source>
        <dbReference type="ARBA" id="ARBA00022729"/>
    </source>
</evidence>
<feature type="domain" description="Purple acid phosphatase N-terminal" evidence="5">
    <location>
        <begin position="48"/>
        <end position="132"/>
    </location>
</feature>
<dbReference type="InterPro" id="IPR015914">
    <property type="entry name" value="PAPs_N"/>
</dbReference>
<sequence>MSRYRWIIGSVTAVSLAMTGSYYVVAQEDRAEVAPAVELAAATGPQSSVVLQPGSTGAEAIVSWQTVGTAPEQLKVTGSFGTKLVQASVPPTAQLLTQARTATITGLEPGETYRYQVGSEETGWSAEYEYTTDDGDGNWNFLVFGDPQIGVNTLIDAQKNTWMNTVDAATADVPDAQLLVSVGDQVEGWGSAVDQHRALLETPQVRNIPLSTIPGNHETYSGAMEFYKAFFSHPNQEEDIQDYYFEKNNVLFIGLDTNDLRFDKHTEFVKKTVADHGSNNDWIVVMLHHGPFSQGSHVTDSDVKQVRENLAPVFTELGVDAVLSGHDHIYTRSHLMNGTEPVGTGLGTRGDRLEPKDGEVLYITSTSTGAGKYYDFQDRFGESVPNARMEYSADFNHPAYPWTAYWRQDYDPDYLKVQVTPEQLTFTTYDADQPYVIDKVTLVNNDAPAHPTTAKPSTSTSSTSTSTTTITSTATTTLKPTASPTATDEPSAAGSSDNAAIASIVVSVLGILGALGALVFQQFGPQINQLLGR</sequence>
<keyword evidence="3" id="KW-0812">Transmembrane</keyword>
<dbReference type="PANTHER" id="PTHR45867">
    <property type="entry name" value="PURPLE ACID PHOSPHATASE"/>
    <property type="match status" value="1"/>
</dbReference>
<organism evidence="6 7">
    <name type="scientific">Corynebacterium pyruviciproducens</name>
    <dbReference type="NCBI Taxonomy" id="598660"/>
    <lineage>
        <taxon>Bacteria</taxon>
        <taxon>Bacillati</taxon>
        <taxon>Actinomycetota</taxon>
        <taxon>Actinomycetes</taxon>
        <taxon>Mycobacteriales</taxon>
        <taxon>Corynebacteriaceae</taxon>
        <taxon>Corynebacterium</taxon>
    </lineage>
</organism>
<dbReference type="EMBL" id="CP136958">
    <property type="protein sequence ID" value="WOT01893.1"/>
    <property type="molecule type" value="Genomic_DNA"/>
</dbReference>
<reference evidence="6" key="2">
    <citation type="submission" date="2023-10" db="EMBL/GenBank/DDBJ databases">
        <authorList>
            <person name="Choi B."/>
        </authorList>
    </citation>
    <scope>NUCLEOTIDE SEQUENCE</scope>
    <source>
        <strain evidence="6">UMB0763</strain>
    </source>
</reference>